<feature type="transmembrane region" description="Helical" evidence="8">
    <location>
        <begin position="651"/>
        <end position="673"/>
    </location>
</feature>
<dbReference type="InterPro" id="IPR051605">
    <property type="entry name" value="CstA"/>
</dbReference>
<dbReference type="PANTHER" id="PTHR30252">
    <property type="entry name" value="INNER MEMBRANE PEPTIDE TRANSPORTER"/>
    <property type="match status" value="1"/>
</dbReference>
<evidence type="ECO:0000256" key="7">
    <source>
        <dbReference type="ARBA" id="ARBA00023136"/>
    </source>
</evidence>
<organism evidence="10 11">
    <name type="scientific">Streptomyces ureilyticus</name>
    <dbReference type="NCBI Taxonomy" id="1775131"/>
    <lineage>
        <taxon>Bacteria</taxon>
        <taxon>Bacillati</taxon>
        <taxon>Actinomycetota</taxon>
        <taxon>Actinomycetes</taxon>
        <taxon>Kitasatosporales</taxon>
        <taxon>Streptomycetaceae</taxon>
        <taxon>Streptomyces</taxon>
    </lineage>
</organism>
<feature type="transmembrane region" description="Helical" evidence="8">
    <location>
        <begin position="263"/>
        <end position="284"/>
    </location>
</feature>
<evidence type="ECO:0000313" key="11">
    <source>
        <dbReference type="Proteomes" id="UP001518140"/>
    </source>
</evidence>
<evidence type="ECO:0000256" key="6">
    <source>
        <dbReference type="ARBA" id="ARBA00022989"/>
    </source>
</evidence>
<evidence type="ECO:0000313" key="10">
    <source>
        <dbReference type="EMBL" id="NGO47250.1"/>
    </source>
</evidence>
<keyword evidence="5 8" id="KW-0812">Transmembrane</keyword>
<protein>
    <submittedName>
        <fullName evidence="10">Carbon starvation protein A</fullName>
    </submittedName>
</protein>
<keyword evidence="7 8" id="KW-0472">Membrane</keyword>
<sequence length="714" mass="75709">MPGNGIRSTKPNQKSILLWTAVALAGALAWGVVALARGEEISAIWLVVAALCSYAIAYRFYSRFIARRVLEVDDTRATPAERLEDGVDFQPTDRRVLFGHHFAAIAGAGPLVGPVLAAQMGYLPSTIWIVVGVIFAGAVQDMVVLFLSMRRDGKSVGQMAREEIGKVGGIAALVAVFAIMIILLAVLALVVVNALADSPWGTFSVAMTIPIALFMGFYLRYLRPGRVLETSAIGVALLLLALIGGGWVENSSLADAFTWSPTTLVFCLVGYGFVASVLPVWMLLAPRDYLSTFMKVGTIVLLAVGVIVAAPTLRQDAVSPFAASGEGPVFAGALFPFLFITIACGALSGFHALVASGTTPKLVQKESQVRMIGYGAMLVESFVAVMALVAASILDPGLYYAMNAPASLLGPSLESASQAVTNIGFSISPAELAAAAKAVEEQTLVSRTGGAPTLAVGMAEIFSQVFGGAGMKAFWYHFAIMFEALFILTTVDAGTRVGRFMLQDMLGNVWKPIGRVNWKPGIWITSALVVICWGYFLYAGASDPLGGINQLFPLFGIANQLLAAIALTIATTLLIKAGKLRWAWVTGIPLAWDVAVTFTASWQKIFSDDPKVGFFAQRERYAEALDAGKVLPPAKTLDDMRTVVFNSTVDGVLIVIFLLLVILIIANAAVVCVRAVRSPQPLPTAEAPYVASEVHVAPRDGAPEEAMVAAGDRG</sequence>
<dbReference type="Proteomes" id="UP001518140">
    <property type="component" value="Unassembled WGS sequence"/>
</dbReference>
<feature type="transmembrane region" description="Helical" evidence="8">
    <location>
        <begin position="374"/>
        <end position="394"/>
    </location>
</feature>
<evidence type="ECO:0000256" key="2">
    <source>
        <dbReference type="ARBA" id="ARBA00007755"/>
    </source>
</evidence>
<feature type="transmembrane region" description="Helical" evidence="8">
    <location>
        <begin position="521"/>
        <end position="539"/>
    </location>
</feature>
<evidence type="ECO:0000256" key="3">
    <source>
        <dbReference type="ARBA" id="ARBA00022448"/>
    </source>
</evidence>
<accession>A0ABX0E1C7</accession>
<feature type="transmembrane region" description="Helical" evidence="8">
    <location>
        <begin position="170"/>
        <end position="194"/>
    </location>
</feature>
<reference evidence="10 11" key="1">
    <citation type="submission" date="2020-02" db="EMBL/GenBank/DDBJ databases">
        <title>Whole-genome analyses of novel actinobacteria.</title>
        <authorList>
            <person name="Sahin N."/>
            <person name="Tokatli A."/>
        </authorList>
    </citation>
    <scope>NUCLEOTIDE SEQUENCE [LARGE SCALE GENOMIC DNA]</scope>
    <source>
        <strain evidence="10 11">YC419</strain>
    </source>
</reference>
<proteinExistence type="inferred from homology"/>
<gene>
    <name evidence="10" type="ORF">G6048_35860</name>
</gene>
<dbReference type="InterPro" id="IPR003706">
    <property type="entry name" value="CstA_N"/>
</dbReference>
<feature type="transmembrane region" description="Helical" evidence="8">
    <location>
        <begin position="127"/>
        <end position="149"/>
    </location>
</feature>
<evidence type="ECO:0000256" key="5">
    <source>
        <dbReference type="ARBA" id="ARBA00022692"/>
    </source>
</evidence>
<dbReference type="RefSeq" id="WP_165343772.1">
    <property type="nucleotide sequence ID" value="NZ_JAAKZX010000170.1"/>
</dbReference>
<feature type="transmembrane region" description="Helical" evidence="8">
    <location>
        <begin position="296"/>
        <end position="313"/>
    </location>
</feature>
<evidence type="ECO:0000256" key="1">
    <source>
        <dbReference type="ARBA" id="ARBA00004651"/>
    </source>
</evidence>
<feature type="transmembrane region" description="Helical" evidence="8">
    <location>
        <begin position="474"/>
        <end position="495"/>
    </location>
</feature>
<feature type="transmembrane region" description="Helical" evidence="8">
    <location>
        <begin position="16"/>
        <end position="36"/>
    </location>
</feature>
<feature type="transmembrane region" description="Helical" evidence="8">
    <location>
        <begin position="102"/>
        <end position="121"/>
    </location>
</feature>
<comment type="subcellular location">
    <subcellularLocation>
        <location evidence="1">Cell membrane</location>
        <topology evidence="1">Multi-pass membrane protein</topology>
    </subcellularLocation>
</comment>
<evidence type="ECO:0000256" key="8">
    <source>
        <dbReference type="SAM" id="Phobius"/>
    </source>
</evidence>
<keyword evidence="6 8" id="KW-1133">Transmembrane helix</keyword>
<feature type="transmembrane region" description="Helical" evidence="8">
    <location>
        <begin position="582"/>
        <end position="602"/>
    </location>
</feature>
<keyword evidence="11" id="KW-1185">Reference proteome</keyword>
<evidence type="ECO:0000259" key="9">
    <source>
        <dbReference type="Pfam" id="PF02554"/>
    </source>
</evidence>
<feature type="domain" description="CstA N-terminal" evidence="9">
    <location>
        <begin position="42"/>
        <end position="600"/>
    </location>
</feature>
<dbReference type="PANTHER" id="PTHR30252:SF3">
    <property type="entry name" value="PYRUVATE_PROTON SYMPORTER BTST"/>
    <property type="match status" value="1"/>
</dbReference>
<comment type="caution">
    <text evidence="10">The sequence shown here is derived from an EMBL/GenBank/DDBJ whole genome shotgun (WGS) entry which is preliminary data.</text>
</comment>
<feature type="transmembrane region" description="Helical" evidence="8">
    <location>
        <begin position="42"/>
        <end position="61"/>
    </location>
</feature>
<feature type="transmembrane region" description="Helical" evidence="8">
    <location>
        <begin position="333"/>
        <end position="354"/>
    </location>
</feature>
<feature type="transmembrane region" description="Helical" evidence="8">
    <location>
        <begin position="200"/>
        <end position="219"/>
    </location>
</feature>
<evidence type="ECO:0000256" key="4">
    <source>
        <dbReference type="ARBA" id="ARBA00022475"/>
    </source>
</evidence>
<feature type="transmembrane region" description="Helical" evidence="8">
    <location>
        <begin position="231"/>
        <end position="248"/>
    </location>
</feature>
<comment type="similarity">
    <text evidence="2">Belongs to the peptide transporter carbon starvation (CstA) (TC 2.A.114) family.</text>
</comment>
<keyword evidence="4" id="KW-1003">Cell membrane</keyword>
<dbReference type="Pfam" id="PF02554">
    <property type="entry name" value="CstA"/>
    <property type="match status" value="1"/>
</dbReference>
<name>A0ABX0E1C7_9ACTN</name>
<dbReference type="EMBL" id="JAAKZX010000170">
    <property type="protein sequence ID" value="NGO47250.1"/>
    <property type="molecule type" value="Genomic_DNA"/>
</dbReference>
<feature type="transmembrane region" description="Helical" evidence="8">
    <location>
        <begin position="551"/>
        <end position="575"/>
    </location>
</feature>
<keyword evidence="3" id="KW-0813">Transport</keyword>